<keyword evidence="2" id="KW-1185">Reference proteome</keyword>
<evidence type="ECO:0000313" key="2">
    <source>
        <dbReference type="Proteomes" id="UP001159363"/>
    </source>
</evidence>
<gene>
    <name evidence="1" type="ORF">PR048_021889</name>
</gene>
<proteinExistence type="predicted"/>
<evidence type="ECO:0000313" key="1">
    <source>
        <dbReference type="EMBL" id="KAJ8877435.1"/>
    </source>
</evidence>
<name>A0ABQ9GZI7_9NEOP</name>
<reference evidence="1 2" key="1">
    <citation type="submission" date="2023-02" db="EMBL/GenBank/DDBJ databases">
        <title>LHISI_Scaffold_Assembly.</title>
        <authorList>
            <person name="Stuart O.P."/>
            <person name="Cleave R."/>
            <person name="Magrath M.J.L."/>
            <person name="Mikheyev A.S."/>
        </authorList>
    </citation>
    <scope>NUCLEOTIDE SEQUENCE [LARGE SCALE GENOMIC DNA]</scope>
    <source>
        <strain evidence="1">Daus_M_001</strain>
        <tissue evidence="1">Leg muscle</tissue>
    </source>
</reference>
<sequence>MPAVSLSGTQLMDLDNENTFAAYELLKAAVENVKYRPAYPNDWRKLAICQRLRATRCEVNRLFGRTDLMYPTFKSPWHSWDSNQGLSSSKTDVSVPLVLEVSSYDQAQNVSSTSVRFKVLKLSLITAFLQCPTSSLQNVAEVCKNCAIIVQPLPAVILEADLLLCHSSAGGFPRHSASATLDYVLDSCYQYKRIHDNQQQRIHVVGRGHERGRHMQRHTQQHKGSAAGDSVDRGVRVSIARIVPSLLDRERGCPSHSLNIARVSEPQALVLLPIRNVFSSQSEYVQQQRRRFRDSVLTSNPIHIVYDSHVGNKAVQCRDTEFSSAQPARSLCPISTLQFSSWSVAGASGIVTVRAFVGDNNLTVWQGLQALLLFARLWETIIWQCGRGFRNRMRLERASQKQSSDTHEIPYDRVKRCWERKIIIKASERVDVDVFTENKRPCPQHRQTQIFLLDILCGIRRVMLTMGVGKTVKHSLTLLLPVYYWITVTRGVSKELSSNQNSRRKEQVFGVYLSLPYPRSVAHQQTASREVGKDGQTTRLPCRRNGFDSLRGHSRVSARWNRAARYSWLARISGIYPVYSALAFRCCSILTSVLLYMRVWASVFSMGAVWLRLWLAVFGSTQEGDGKIERLMERKLVCKAHLARIEKIEQVLYFPCKAIQVVILFVLVYWSCDLLYINHRGCKHAEGKDTYVSMPCSLCKNGVHAIMKLNVPQPVQDQLYEVVPHLLDSQRRVDSIAESRGLYNYD</sequence>
<comment type="caution">
    <text evidence="1">The sequence shown here is derived from an EMBL/GenBank/DDBJ whole genome shotgun (WGS) entry which is preliminary data.</text>
</comment>
<dbReference type="Proteomes" id="UP001159363">
    <property type="component" value="Chromosome 7"/>
</dbReference>
<dbReference type="EMBL" id="JARBHB010000008">
    <property type="protein sequence ID" value="KAJ8877435.1"/>
    <property type="molecule type" value="Genomic_DNA"/>
</dbReference>
<organism evidence="1 2">
    <name type="scientific">Dryococelus australis</name>
    <dbReference type="NCBI Taxonomy" id="614101"/>
    <lineage>
        <taxon>Eukaryota</taxon>
        <taxon>Metazoa</taxon>
        <taxon>Ecdysozoa</taxon>
        <taxon>Arthropoda</taxon>
        <taxon>Hexapoda</taxon>
        <taxon>Insecta</taxon>
        <taxon>Pterygota</taxon>
        <taxon>Neoptera</taxon>
        <taxon>Polyneoptera</taxon>
        <taxon>Phasmatodea</taxon>
        <taxon>Verophasmatodea</taxon>
        <taxon>Anareolatae</taxon>
        <taxon>Phasmatidae</taxon>
        <taxon>Eurycanthinae</taxon>
        <taxon>Dryococelus</taxon>
    </lineage>
</organism>
<protein>
    <submittedName>
        <fullName evidence="1">Uncharacterized protein</fullName>
    </submittedName>
</protein>
<accession>A0ABQ9GZI7</accession>